<comment type="caution">
    <text evidence="1">The sequence shown here is derived from an EMBL/GenBank/DDBJ whole genome shotgun (WGS) entry which is preliminary data.</text>
</comment>
<name>A0ABS1D8X1_9PROT</name>
<proteinExistence type="predicted"/>
<organism evidence="1 2">
    <name type="scientific">Rhodovibrio sodomensis</name>
    <dbReference type="NCBI Taxonomy" id="1088"/>
    <lineage>
        <taxon>Bacteria</taxon>
        <taxon>Pseudomonadati</taxon>
        <taxon>Pseudomonadota</taxon>
        <taxon>Alphaproteobacteria</taxon>
        <taxon>Rhodospirillales</taxon>
        <taxon>Rhodovibrionaceae</taxon>
        <taxon>Rhodovibrio</taxon>
    </lineage>
</organism>
<evidence type="ECO:0000313" key="1">
    <source>
        <dbReference type="EMBL" id="MBK1666689.1"/>
    </source>
</evidence>
<sequence length="98" mass="11207">MSETRTITRFTVEFVERDGGKTLIRTAGANYGEAINNAKGEAFDENHPELSHFEDPFEDGFEVEQSMLLDDCQSIRVFEGHYHDEAELEDLTPIHTEE</sequence>
<protein>
    <submittedName>
        <fullName evidence="1">Uncharacterized protein</fullName>
    </submittedName>
</protein>
<evidence type="ECO:0000313" key="2">
    <source>
        <dbReference type="Proteomes" id="UP001296873"/>
    </source>
</evidence>
<dbReference type="RefSeq" id="WP_200338744.1">
    <property type="nucleotide sequence ID" value="NZ_NRRL01000001.1"/>
</dbReference>
<keyword evidence="2" id="KW-1185">Reference proteome</keyword>
<dbReference type="EMBL" id="NRRL01000001">
    <property type="protein sequence ID" value="MBK1666689.1"/>
    <property type="molecule type" value="Genomic_DNA"/>
</dbReference>
<accession>A0ABS1D8X1</accession>
<dbReference type="Proteomes" id="UP001296873">
    <property type="component" value="Unassembled WGS sequence"/>
</dbReference>
<gene>
    <name evidence="1" type="ORF">CKO28_01345</name>
</gene>
<reference evidence="1 2" key="1">
    <citation type="journal article" date="2020" name="Microorganisms">
        <title>Osmotic Adaptation and Compatible Solute Biosynthesis of Phototrophic Bacteria as Revealed from Genome Analyses.</title>
        <authorList>
            <person name="Imhoff J.F."/>
            <person name="Rahn T."/>
            <person name="Kunzel S."/>
            <person name="Keller A."/>
            <person name="Neulinger S.C."/>
        </authorList>
    </citation>
    <scope>NUCLEOTIDE SEQUENCE [LARGE SCALE GENOMIC DNA]</scope>
    <source>
        <strain evidence="1 2">DSM 9895</strain>
    </source>
</reference>